<sequence length="235" mass="28007">MYPPKYLPILVFCLLISCKNTNKTTKSSMISKSKNEFISNLKTNCSCEVDSIKNENTTTCDTTILENKSKLYYQFNCDSIWLTLENKLGEKKIIYSEKENFDNFFQIQWRLKYVLKKEYRKYLLFRSSCPANGPCNFVLIDKSTGKVKKEFGELIYDHDKKLFYDFVLYFSKTHNEIIVNFIDSDRQIKTDINKQDFNSSVPEYQFNKIYYYNDTITLIYNDNKKIIIDTKKYIH</sequence>
<gene>
    <name evidence="1" type="ORF">GM921_01870</name>
</gene>
<accession>A0A923DW90</accession>
<name>A0A923DW90_9SPHI</name>
<dbReference type="RefSeq" id="WP_182920915.1">
    <property type="nucleotide sequence ID" value="NZ_WNXD01000001.1"/>
</dbReference>
<dbReference type="Proteomes" id="UP000601055">
    <property type="component" value="Unassembled WGS sequence"/>
</dbReference>
<proteinExistence type="predicted"/>
<evidence type="ECO:0000313" key="1">
    <source>
        <dbReference type="EMBL" id="MBB2144220.1"/>
    </source>
</evidence>
<evidence type="ECO:0000313" key="2">
    <source>
        <dbReference type="Proteomes" id="UP000601055"/>
    </source>
</evidence>
<organism evidence="1 2">
    <name type="scientific">Pedobacter planticolens</name>
    <dbReference type="NCBI Taxonomy" id="2679964"/>
    <lineage>
        <taxon>Bacteria</taxon>
        <taxon>Pseudomonadati</taxon>
        <taxon>Bacteroidota</taxon>
        <taxon>Sphingobacteriia</taxon>
        <taxon>Sphingobacteriales</taxon>
        <taxon>Sphingobacteriaceae</taxon>
        <taxon>Pedobacter</taxon>
    </lineage>
</organism>
<dbReference type="PROSITE" id="PS51257">
    <property type="entry name" value="PROKAR_LIPOPROTEIN"/>
    <property type="match status" value="1"/>
</dbReference>
<keyword evidence="2" id="KW-1185">Reference proteome</keyword>
<dbReference type="EMBL" id="WNXD01000001">
    <property type="protein sequence ID" value="MBB2144220.1"/>
    <property type="molecule type" value="Genomic_DNA"/>
</dbReference>
<dbReference type="AlphaFoldDB" id="A0A923DW90"/>
<reference evidence="1" key="1">
    <citation type="submission" date="2019-11" db="EMBL/GenBank/DDBJ databases">
        <title>Description of Pedobacter sp. LMG 31464T.</title>
        <authorList>
            <person name="Carlier A."/>
            <person name="Qi S."/>
            <person name="Vandamme P."/>
        </authorList>
    </citation>
    <scope>NUCLEOTIDE SEQUENCE</scope>
    <source>
        <strain evidence="1">LMG 31464</strain>
    </source>
</reference>
<protein>
    <recommendedName>
        <fullName evidence="3">Lipoprotein</fullName>
    </recommendedName>
</protein>
<comment type="caution">
    <text evidence="1">The sequence shown here is derived from an EMBL/GenBank/DDBJ whole genome shotgun (WGS) entry which is preliminary data.</text>
</comment>
<evidence type="ECO:0008006" key="3">
    <source>
        <dbReference type="Google" id="ProtNLM"/>
    </source>
</evidence>